<feature type="region of interest" description="Disordered" evidence="1">
    <location>
        <begin position="71"/>
        <end position="99"/>
    </location>
</feature>
<dbReference type="OrthoDB" id="6753017at2759"/>
<dbReference type="Proteomes" id="UP001152320">
    <property type="component" value="Chromosome 4"/>
</dbReference>
<dbReference type="PANTHER" id="PTHR46704">
    <property type="entry name" value="CXC DOMAIN-CONTAINING PROTEIN-RELATED"/>
    <property type="match status" value="1"/>
</dbReference>
<proteinExistence type="predicted"/>
<dbReference type="EMBL" id="JAIZAY010000004">
    <property type="protein sequence ID" value="KAJ8043553.1"/>
    <property type="molecule type" value="Genomic_DNA"/>
</dbReference>
<comment type="caution">
    <text evidence="2">The sequence shown here is derived from an EMBL/GenBank/DDBJ whole genome shotgun (WGS) entry which is preliminary data.</text>
</comment>
<evidence type="ECO:0008006" key="4">
    <source>
        <dbReference type="Google" id="ProtNLM"/>
    </source>
</evidence>
<evidence type="ECO:0000313" key="3">
    <source>
        <dbReference type="Proteomes" id="UP001152320"/>
    </source>
</evidence>
<sequence>MADEFSRICAQCLLPTDGKEDKLQTARQSTRAKILDYAVEFEKTDLLNYLNGDSSLQVKIHRSCQRRINNELRSRKRHSSSQGPIPVKNPRVSTRGDGDSTKFDFKKECMFLCRKVCGKDEKHTNRHLNDFSEVRTLGFKETILSVCKQRNDKLSLEIKKNLLSCHDLVAVEARYHRKCYQDFVLTCKKTETKGRPVDMTKEMSFNRLCEWLESECEQYTLSELHDIWQEQSPGIEVYCAKTLKTKLLQRYGNEIVICNTAGNLNVVTLKTNADSILTNKWYNDRKDDPKDDAVRVITAAAELLKSSIRTTAFDVDHYPKNELIEDHEKGFEWLPELLRVFLGKLINHSLRRVSIGHSIIYATRPRSSIAPIPFALGVEVDHVFGSEWLSNELSALGYALGQAETIRFKQAVTENENTLSLLSTFIEGGNFGSFTHFIADNVDHNMSTIDGSNNAFHAMGIIAATTTENPEGLANGYKLPPVKRYKLKKASQATKKQVIPIHYYDPPTEVGLSKIFFKNMLELKRPLTYPAEVGYNTFWQIAKKFAKSPIPNWTGFMSNVAECQHTSKANITFLPLIDLKPSNPTCIYSTMLFVINQAHTLNIPTPVLTFDQPLWLKAYEIATSKALKIVLILGGFHTLMSFLGSIGYIMKGSGLEEAIGTIYGKNTVDHIMTGRAVTKALRAHYLTDAALSLKLLEKLDANTMGEQAKSRDYTMSADEQIAVNDYSAHDQEIDEKLLDMHKDGGVNEPKESHIDFTLLTETVNSFINGSTSLEEALASEEFIYTSQQLESIKYHFSTHSRTGKLWIQHMGYIDLIKTFIIAERIGNWELHLHALSGMINLFAASGHHHYAKSARLHLQDMYNLNQNYPWVYQCFSSKGFHSIRRSNKVWAGLWTDLVIEQTLMRSTKSRGGLTHRRGVTETVRNLWVGSMHRCASVHEAMGSLTGKLTKASEQHRDLDVSRITKDDSDLRRLSNWFDIHDPFPSSPGLHNIASGVQANSTIDCDRAELVGDIICRKLDNISSVKINKADVQVKSGVLFARLIALIQREDNILEHFKYELTPEPSSIFHDGYIRKAKKSDLRNHLFKKIKNKVEDIHVEIVVLDGGALLHKVSWENCSTYNHVIQRYVSFVKRYKAAKAVKVVFDGYTDEWSIKSQEHMLRQTNKSADINVSEDSNVTCNKESFLKNNYNKQQLIKLISDSLKVSGFNTKICDGDADTEIVKEALCSAGDGNKVAVYADDTDIVVLLIYHWRPNLGRIYFCTKVSQKKKATGLVKTEPEERYSIEELARAVGDDRKLILFVHAWGGCDTVSRIHSIGKTAPFQLIKDKDAREAAELFGSSTASQEDIGKAGCNLTIKSYRGRPDDSLQTLRYARYMETVSKGHVVKHENLPTTERAAHFRSLRVHLQVSIWKCLDTKALNPLKWGWHHESGVLSPIKTDIDAAAQSVLKYIRCNCKTTTNTPCSSKACTCVNNGLKCVAACGGCRGQFCENVTAGNELIADSNDNIAEDAFSEALRYFET</sequence>
<evidence type="ECO:0000313" key="2">
    <source>
        <dbReference type="EMBL" id="KAJ8043553.1"/>
    </source>
</evidence>
<evidence type="ECO:0000256" key="1">
    <source>
        <dbReference type="SAM" id="MobiDB-lite"/>
    </source>
</evidence>
<dbReference type="PANTHER" id="PTHR46704:SF1">
    <property type="entry name" value="TELOMERE LENGTH REGULATION PROTEIN TEL2 HOMOLOG"/>
    <property type="match status" value="1"/>
</dbReference>
<organism evidence="2 3">
    <name type="scientific">Holothuria leucospilota</name>
    <name type="common">Black long sea cucumber</name>
    <name type="synonym">Mertensiothuria leucospilota</name>
    <dbReference type="NCBI Taxonomy" id="206669"/>
    <lineage>
        <taxon>Eukaryota</taxon>
        <taxon>Metazoa</taxon>
        <taxon>Echinodermata</taxon>
        <taxon>Eleutherozoa</taxon>
        <taxon>Echinozoa</taxon>
        <taxon>Holothuroidea</taxon>
        <taxon>Aspidochirotacea</taxon>
        <taxon>Aspidochirotida</taxon>
        <taxon>Holothuriidae</taxon>
        <taxon>Holothuria</taxon>
    </lineage>
</organism>
<reference evidence="2" key="1">
    <citation type="submission" date="2021-10" db="EMBL/GenBank/DDBJ databases">
        <title>Tropical sea cucumber genome reveals ecological adaptation and Cuvierian tubules defense mechanism.</title>
        <authorList>
            <person name="Chen T."/>
        </authorList>
    </citation>
    <scope>NUCLEOTIDE SEQUENCE</scope>
    <source>
        <strain evidence="2">Nanhai2018</strain>
        <tissue evidence="2">Muscle</tissue>
    </source>
</reference>
<name>A0A9Q1CF28_HOLLE</name>
<gene>
    <name evidence="2" type="ORF">HOLleu_10691</name>
</gene>
<keyword evidence="3" id="KW-1185">Reference proteome</keyword>
<protein>
    <recommendedName>
        <fullName evidence="4">Tesmin/TSO1-like CXC domain-containing protein</fullName>
    </recommendedName>
</protein>
<accession>A0A9Q1CF28</accession>